<dbReference type="PANTHER" id="PTHR19443">
    <property type="entry name" value="HEXOKINASE"/>
    <property type="match status" value="1"/>
</dbReference>
<dbReference type="OrthoDB" id="419537at2759"/>
<name>A0A6P3RZV0_PTEVA</name>
<dbReference type="GeneID" id="105311114"/>
<reference evidence="6" key="1">
    <citation type="submission" date="2025-08" db="UniProtKB">
        <authorList>
            <consortium name="RefSeq"/>
        </authorList>
    </citation>
    <scope>IDENTIFICATION</scope>
    <source>
        <tissue evidence="6">Kidney</tissue>
    </source>
</reference>
<dbReference type="InterPro" id="IPR043129">
    <property type="entry name" value="ATPase_NBD"/>
</dbReference>
<keyword evidence="2" id="KW-0808">Transferase</keyword>
<evidence type="ECO:0000313" key="5">
    <source>
        <dbReference type="Proteomes" id="UP000515202"/>
    </source>
</evidence>
<feature type="non-terminal residue" evidence="6">
    <location>
        <position position="1"/>
    </location>
</feature>
<dbReference type="GO" id="GO:0006096">
    <property type="term" value="P:glycolytic process"/>
    <property type="evidence" value="ECO:0007669"/>
    <property type="project" value="UniProtKB-KW"/>
</dbReference>
<feature type="domain" description="Hexokinase C-terminal" evidence="4">
    <location>
        <begin position="66"/>
        <end position="133"/>
    </location>
</feature>
<dbReference type="RefSeq" id="XP_011385446.2">
    <property type="nucleotide sequence ID" value="XM_011387144.2"/>
</dbReference>
<keyword evidence="5" id="KW-1185">Reference proteome</keyword>
<feature type="chain" id="PRO_5028311554" description="Phosphotransferase" evidence="3">
    <location>
        <begin position="19"/>
        <end position="133"/>
    </location>
</feature>
<gene>
    <name evidence="6" type="primary">LOC105311114</name>
</gene>
<dbReference type="EC" id="2.7.1.-" evidence="2"/>
<evidence type="ECO:0000256" key="1">
    <source>
        <dbReference type="ARBA" id="ARBA00004888"/>
    </source>
</evidence>
<evidence type="ECO:0000313" key="6">
    <source>
        <dbReference type="RefSeq" id="XP_011385446.2"/>
    </source>
</evidence>
<organism evidence="5 6">
    <name type="scientific">Pteropus vampyrus</name>
    <name type="common">Large flying fox</name>
    <dbReference type="NCBI Taxonomy" id="132908"/>
    <lineage>
        <taxon>Eukaryota</taxon>
        <taxon>Metazoa</taxon>
        <taxon>Chordata</taxon>
        <taxon>Craniata</taxon>
        <taxon>Vertebrata</taxon>
        <taxon>Euteleostomi</taxon>
        <taxon>Mammalia</taxon>
        <taxon>Eutheria</taxon>
        <taxon>Laurasiatheria</taxon>
        <taxon>Chiroptera</taxon>
        <taxon>Yinpterochiroptera</taxon>
        <taxon>Pteropodoidea</taxon>
        <taxon>Pteropodidae</taxon>
        <taxon>Pteropodinae</taxon>
        <taxon>Pteropus</taxon>
    </lineage>
</organism>
<dbReference type="GO" id="GO:0005524">
    <property type="term" value="F:ATP binding"/>
    <property type="evidence" value="ECO:0007669"/>
    <property type="project" value="UniProtKB-UniRule"/>
</dbReference>
<dbReference type="GO" id="GO:0004340">
    <property type="term" value="F:glucokinase activity"/>
    <property type="evidence" value="ECO:0007669"/>
    <property type="project" value="TreeGrafter"/>
</dbReference>
<evidence type="ECO:0000256" key="3">
    <source>
        <dbReference type="SAM" id="SignalP"/>
    </source>
</evidence>
<dbReference type="GO" id="GO:0005829">
    <property type="term" value="C:cytosol"/>
    <property type="evidence" value="ECO:0007669"/>
    <property type="project" value="TreeGrafter"/>
</dbReference>
<dbReference type="GO" id="GO:0006006">
    <property type="term" value="P:glucose metabolic process"/>
    <property type="evidence" value="ECO:0007669"/>
    <property type="project" value="TreeGrafter"/>
</dbReference>
<sequence>SGCDPVTLELCILLLSLHLHIYDRSVTVKVRALLLSLQDFDIDIVAVVNDTVGTMMTCGYDDQNCEIGLIVGTGSNACYMEEMRHIDTVEGDEGRMCINMEWGAFGDDGVLDDIRTEFDHEIDMGSLNPGKQL</sequence>
<keyword evidence="2" id="KW-0418">Kinase</keyword>
<dbReference type="GO" id="GO:0005739">
    <property type="term" value="C:mitochondrion"/>
    <property type="evidence" value="ECO:0007669"/>
    <property type="project" value="TreeGrafter"/>
</dbReference>
<dbReference type="Proteomes" id="UP000515202">
    <property type="component" value="Unplaced"/>
</dbReference>
<keyword evidence="3" id="KW-0732">Signal</keyword>
<dbReference type="InterPro" id="IPR001312">
    <property type="entry name" value="Hexokinase"/>
</dbReference>
<dbReference type="PANTHER" id="PTHR19443:SF4">
    <property type="entry name" value="HEXOKINASE-2"/>
    <property type="match status" value="1"/>
</dbReference>
<keyword evidence="2" id="KW-0067">ATP-binding</keyword>
<evidence type="ECO:0000259" key="4">
    <source>
        <dbReference type="Pfam" id="PF03727"/>
    </source>
</evidence>
<accession>A0A6P3RZV0</accession>
<keyword evidence="2" id="KW-0324">Glycolysis</keyword>
<comment type="similarity">
    <text evidence="2">Belongs to the hexokinase family.</text>
</comment>
<keyword evidence="2" id="KW-0547">Nucleotide-binding</keyword>
<comment type="pathway">
    <text evidence="1">Carbohydrate degradation; glycolysis; D-glyceraldehyde 3-phosphate and glycerone phosphate from D-glucose: step 1/4.</text>
</comment>
<dbReference type="Gene3D" id="3.40.367.20">
    <property type="match status" value="1"/>
</dbReference>
<feature type="signal peptide" evidence="3">
    <location>
        <begin position="1"/>
        <end position="18"/>
    </location>
</feature>
<dbReference type="KEGG" id="pvp:105311114"/>
<dbReference type="GO" id="GO:0005536">
    <property type="term" value="F:D-glucose binding"/>
    <property type="evidence" value="ECO:0007669"/>
    <property type="project" value="InterPro"/>
</dbReference>
<dbReference type="AlphaFoldDB" id="A0A6P3RZV0"/>
<dbReference type="GO" id="GO:0001678">
    <property type="term" value="P:intracellular glucose homeostasis"/>
    <property type="evidence" value="ECO:0007669"/>
    <property type="project" value="InterPro"/>
</dbReference>
<protein>
    <recommendedName>
        <fullName evidence="2">Phosphotransferase</fullName>
        <ecNumber evidence="2">2.7.1.-</ecNumber>
    </recommendedName>
</protein>
<dbReference type="InterPro" id="IPR022673">
    <property type="entry name" value="Hexokinase_C"/>
</dbReference>
<evidence type="ECO:0000256" key="2">
    <source>
        <dbReference type="RuleBase" id="RU362007"/>
    </source>
</evidence>
<dbReference type="GO" id="GO:0008865">
    <property type="term" value="F:fructokinase activity"/>
    <property type="evidence" value="ECO:0007669"/>
    <property type="project" value="TreeGrafter"/>
</dbReference>
<dbReference type="PRINTS" id="PR00475">
    <property type="entry name" value="HEXOKINASE"/>
</dbReference>
<dbReference type="Pfam" id="PF03727">
    <property type="entry name" value="Hexokinase_2"/>
    <property type="match status" value="1"/>
</dbReference>
<dbReference type="SUPFAM" id="SSF53067">
    <property type="entry name" value="Actin-like ATPase domain"/>
    <property type="match status" value="2"/>
</dbReference>
<proteinExistence type="inferred from homology"/>
<dbReference type="PROSITE" id="PS51748">
    <property type="entry name" value="HEXOKINASE_2"/>
    <property type="match status" value="1"/>
</dbReference>